<dbReference type="PANTHER" id="PTHR28008">
    <property type="entry name" value="DOMAIN PROTEIN, PUTATIVE (AFU_ORTHOLOGUE AFUA_3G10980)-RELATED"/>
    <property type="match status" value="1"/>
</dbReference>
<keyword evidence="2" id="KW-0472">Membrane</keyword>
<organism evidence="4 5">
    <name type="scientific">Microbacterium murale</name>
    <dbReference type="NCBI Taxonomy" id="1081040"/>
    <lineage>
        <taxon>Bacteria</taxon>
        <taxon>Bacillati</taxon>
        <taxon>Actinomycetota</taxon>
        <taxon>Actinomycetes</taxon>
        <taxon>Micrococcales</taxon>
        <taxon>Microbacteriaceae</taxon>
        <taxon>Microbacterium</taxon>
    </lineage>
</organism>
<keyword evidence="2" id="KW-1133">Transmembrane helix</keyword>
<proteinExistence type="predicted"/>
<evidence type="ECO:0000313" key="5">
    <source>
        <dbReference type="Proteomes" id="UP001239085"/>
    </source>
</evidence>
<keyword evidence="2" id="KW-0812">Transmembrane</keyword>
<dbReference type="InterPro" id="IPR006976">
    <property type="entry name" value="VanZ-like"/>
</dbReference>
<dbReference type="EMBL" id="JAUSXK010000001">
    <property type="protein sequence ID" value="MDQ0644617.1"/>
    <property type="molecule type" value="Genomic_DNA"/>
</dbReference>
<protein>
    <submittedName>
        <fullName evidence="4">Glycopeptide antibiotics resistance protein</fullName>
    </submittedName>
</protein>
<feature type="domain" description="VanZ-like" evidence="3">
    <location>
        <begin position="18"/>
        <end position="135"/>
    </location>
</feature>
<comment type="caution">
    <text evidence="4">The sequence shown here is derived from an EMBL/GenBank/DDBJ whole genome shotgun (WGS) entry which is preliminary data.</text>
</comment>
<sequence>MPKVSMLAVISRIILIPYTIALALIVWLPGDQASRVTGIVGRLARSLAHRLDISFLYTYTVLEFLANIALFIPFGLLLALGWSRLKTWHLALLGLVTSGAIEFVQLFLPTRFSTVSDLVANTAGAVVGCLFVRVIGRLATTPASTARYEHDTPPPDVSEQRNRAA</sequence>
<feature type="transmembrane region" description="Helical" evidence="2">
    <location>
        <begin position="6"/>
        <end position="28"/>
    </location>
</feature>
<evidence type="ECO:0000259" key="3">
    <source>
        <dbReference type="Pfam" id="PF04892"/>
    </source>
</evidence>
<name>A0ABU0PCH5_9MICO</name>
<accession>A0ABU0PCH5</accession>
<gene>
    <name evidence="4" type="ORF">QFZ46_002777</name>
</gene>
<dbReference type="Pfam" id="PF04892">
    <property type="entry name" value="VanZ"/>
    <property type="match status" value="1"/>
</dbReference>
<reference evidence="4 5" key="1">
    <citation type="submission" date="2023-07" db="EMBL/GenBank/DDBJ databases">
        <title>Comparative genomics of wheat-associated soil bacteria to identify genetic determinants of phenazine resistance.</title>
        <authorList>
            <person name="Mouncey N."/>
        </authorList>
    </citation>
    <scope>NUCLEOTIDE SEQUENCE [LARGE SCALE GENOMIC DNA]</scope>
    <source>
        <strain evidence="4 5">W2I7</strain>
    </source>
</reference>
<evidence type="ECO:0000256" key="1">
    <source>
        <dbReference type="SAM" id="MobiDB-lite"/>
    </source>
</evidence>
<feature type="transmembrane region" description="Helical" evidence="2">
    <location>
        <begin position="55"/>
        <end position="82"/>
    </location>
</feature>
<feature type="transmembrane region" description="Helical" evidence="2">
    <location>
        <begin position="88"/>
        <end position="108"/>
    </location>
</feature>
<feature type="compositionally biased region" description="Basic and acidic residues" evidence="1">
    <location>
        <begin position="147"/>
        <end position="165"/>
    </location>
</feature>
<feature type="region of interest" description="Disordered" evidence="1">
    <location>
        <begin position="145"/>
        <end position="165"/>
    </location>
</feature>
<dbReference type="Proteomes" id="UP001239085">
    <property type="component" value="Unassembled WGS sequence"/>
</dbReference>
<evidence type="ECO:0000256" key="2">
    <source>
        <dbReference type="SAM" id="Phobius"/>
    </source>
</evidence>
<dbReference type="PANTHER" id="PTHR28008:SF1">
    <property type="entry name" value="DOMAIN PROTEIN, PUTATIVE (AFU_ORTHOLOGUE AFUA_3G10980)-RELATED"/>
    <property type="match status" value="1"/>
</dbReference>
<dbReference type="RefSeq" id="WP_307362542.1">
    <property type="nucleotide sequence ID" value="NZ_JAUSXK010000001.1"/>
</dbReference>
<evidence type="ECO:0000313" key="4">
    <source>
        <dbReference type="EMBL" id="MDQ0644617.1"/>
    </source>
</evidence>
<keyword evidence="5" id="KW-1185">Reference proteome</keyword>